<dbReference type="FunFam" id="1.10.510.10:FF:000522">
    <property type="entry name" value="L-type lectin-domain containing receptor kinase IX.1"/>
    <property type="match status" value="1"/>
</dbReference>
<dbReference type="PROSITE" id="PS00108">
    <property type="entry name" value="PROTEIN_KINASE_ST"/>
    <property type="match status" value="1"/>
</dbReference>
<reference evidence="15" key="1">
    <citation type="submission" date="2020-03" db="EMBL/GenBank/DDBJ databases">
        <title>A high-quality chromosome-level genome assembly of a woody plant with both climbing and erect habits, Rhamnella rubrinervis.</title>
        <authorList>
            <person name="Lu Z."/>
            <person name="Yang Y."/>
            <person name="Zhu X."/>
            <person name="Sun Y."/>
        </authorList>
    </citation>
    <scope>NUCLEOTIDE SEQUENCE</scope>
    <source>
        <strain evidence="15">BYM</strain>
        <tissue evidence="15">Leaf</tissue>
    </source>
</reference>
<keyword evidence="16" id="KW-1185">Reference proteome</keyword>
<dbReference type="InterPro" id="IPR011009">
    <property type="entry name" value="Kinase-like_dom_sf"/>
</dbReference>
<dbReference type="Pfam" id="PF00069">
    <property type="entry name" value="Pkinase"/>
    <property type="match status" value="1"/>
</dbReference>
<evidence type="ECO:0000256" key="11">
    <source>
        <dbReference type="ARBA" id="ARBA00023136"/>
    </source>
</evidence>
<dbReference type="Gene3D" id="1.10.510.10">
    <property type="entry name" value="Transferase(Phosphotransferase) domain 1"/>
    <property type="match status" value="1"/>
</dbReference>
<dbReference type="PANTHER" id="PTHR27007">
    <property type="match status" value="1"/>
</dbReference>
<keyword evidence="8" id="KW-0547">Nucleotide-binding</keyword>
<dbReference type="InterPro" id="IPR050528">
    <property type="entry name" value="L-type_Lectin-RKs"/>
</dbReference>
<gene>
    <name evidence="15" type="ORF">FNV43_RR11349</name>
</gene>
<dbReference type="GO" id="GO:0005524">
    <property type="term" value="F:ATP binding"/>
    <property type="evidence" value="ECO:0007669"/>
    <property type="project" value="UniProtKB-KW"/>
</dbReference>
<dbReference type="SUPFAM" id="SSF49899">
    <property type="entry name" value="Concanavalin A-like lectins/glucanases"/>
    <property type="match status" value="1"/>
</dbReference>
<evidence type="ECO:0000256" key="3">
    <source>
        <dbReference type="ARBA" id="ARBA00008536"/>
    </source>
</evidence>
<dbReference type="InterPro" id="IPR000719">
    <property type="entry name" value="Prot_kinase_dom"/>
</dbReference>
<feature type="domain" description="Protein kinase" evidence="14">
    <location>
        <begin position="159"/>
        <end position="443"/>
    </location>
</feature>
<evidence type="ECO:0000256" key="6">
    <source>
        <dbReference type="ARBA" id="ARBA00022729"/>
    </source>
</evidence>
<dbReference type="InterPro" id="IPR013320">
    <property type="entry name" value="ConA-like_dom_sf"/>
</dbReference>
<keyword evidence="12" id="KW-0675">Receptor</keyword>
<protein>
    <recommendedName>
        <fullName evidence="14">Protein kinase domain-containing protein</fullName>
    </recommendedName>
</protein>
<comment type="subcellular location">
    <subcellularLocation>
        <location evidence="1">Membrane</location>
        <topology evidence="1">Single-pass type I membrane protein</topology>
    </subcellularLocation>
</comment>
<keyword evidence="6" id="KW-0732">Signal</keyword>
<accession>A0A8K0H5P1</accession>
<evidence type="ECO:0000256" key="13">
    <source>
        <dbReference type="SAM" id="Phobius"/>
    </source>
</evidence>
<evidence type="ECO:0000256" key="10">
    <source>
        <dbReference type="ARBA" id="ARBA00022989"/>
    </source>
</evidence>
<dbReference type="InterPro" id="IPR000985">
    <property type="entry name" value="Lectin_LegA_CS"/>
</dbReference>
<comment type="similarity">
    <text evidence="3">In the N-terminal section; belongs to the leguminous lectin family.</text>
</comment>
<dbReference type="CDD" id="cd06899">
    <property type="entry name" value="lectin_legume_LecRK_Arcelin_ConA"/>
    <property type="match status" value="1"/>
</dbReference>
<comment type="caution">
    <text evidence="15">The sequence shown here is derived from an EMBL/GenBank/DDBJ whole genome shotgun (WGS) entry which is preliminary data.</text>
</comment>
<proteinExistence type="inferred from homology"/>
<keyword evidence="10 13" id="KW-1133">Transmembrane helix</keyword>
<keyword evidence="5 13" id="KW-0812">Transmembrane</keyword>
<dbReference type="GO" id="GO:0004672">
    <property type="term" value="F:protein kinase activity"/>
    <property type="evidence" value="ECO:0007669"/>
    <property type="project" value="InterPro"/>
</dbReference>
<dbReference type="PROSITE" id="PS50011">
    <property type="entry name" value="PROTEIN_KINASE_DOM"/>
    <property type="match status" value="1"/>
</dbReference>
<dbReference type="EMBL" id="VOIH02000005">
    <property type="protein sequence ID" value="KAF3446170.1"/>
    <property type="molecule type" value="Genomic_DNA"/>
</dbReference>
<evidence type="ECO:0000256" key="7">
    <source>
        <dbReference type="ARBA" id="ARBA00022734"/>
    </source>
</evidence>
<sequence length="477" mass="54359">MADFTTHFTFSIDIFYVSRTGDGLVFFLAPLGYQIPQNSVGPYFGLVNDISRFHNQVVMVEFDTLSNLIPEIFWDPPEQHVGINVNSISSVNHAKWDANSHGGEVADVFISYKYTIKNLSVSWKYRDEKANSSLSHNVDLKQVLPEWVTFGFSAGTGFYFEDHTISSWEFSSTLDYKLKRLSPLVFALIVLAAFFFVLLFGVAIFLVRCKEEKRLWTRIHLGLVAVKRIVAGPDHSQRIFINDVKVISRLIHRNLIHWTLPWNVGYKIALGLASAIHYLHEDAEHCVFHRDIKSPNILLGTDFSTKLGDFGVAKLADPRLRTQMTEVVGTYGYIAPEYINGGRASKESDMFSFGVVALEIACGRRTYQQGEYHVPLMRWVWELYLAGNILDAADERLNMEYDPNEMKRLMIVGLRCTNPSHKERPKVGQVIKLLQLEIPTPELPHDMHDPVFHSLLHQHRTDSFQSPITSSVNNVGR</sequence>
<dbReference type="Gene3D" id="2.60.120.200">
    <property type="match status" value="1"/>
</dbReference>
<dbReference type="Proteomes" id="UP000796880">
    <property type="component" value="Unassembled WGS sequence"/>
</dbReference>
<dbReference type="GO" id="GO:0030246">
    <property type="term" value="F:carbohydrate binding"/>
    <property type="evidence" value="ECO:0007669"/>
    <property type="project" value="UniProtKB-KW"/>
</dbReference>
<dbReference type="InterPro" id="IPR001220">
    <property type="entry name" value="Legume_lectin_dom"/>
</dbReference>
<evidence type="ECO:0000256" key="2">
    <source>
        <dbReference type="ARBA" id="ARBA00007606"/>
    </source>
</evidence>
<dbReference type="PROSITE" id="PS00308">
    <property type="entry name" value="LECTIN_LEGUME_ALPHA"/>
    <property type="match status" value="1"/>
</dbReference>
<dbReference type="SUPFAM" id="SSF56112">
    <property type="entry name" value="Protein kinase-like (PK-like)"/>
    <property type="match status" value="1"/>
</dbReference>
<evidence type="ECO:0000256" key="8">
    <source>
        <dbReference type="ARBA" id="ARBA00022741"/>
    </source>
</evidence>
<dbReference type="AlphaFoldDB" id="A0A8K0H5P1"/>
<organism evidence="15 16">
    <name type="scientific">Rhamnella rubrinervis</name>
    <dbReference type="NCBI Taxonomy" id="2594499"/>
    <lineage>
        <taxon>Eukaryota</taxon>
        <taxon>Viridiplantae</taxon>
        <taxon>Streptophyta</taxon>
        <taxon>Embryophyta</taxon>
        <taxon>Tracheophyta</taxon>
        <taxon>Spermatophyta</taxon>
        <taxon>Magnoliopsida</taxon>
        <taxon>eudicotyledons</taxon>
        <taxon>Gunneridae</taxon>
        <taxon>Pentapetalae</taxon>
        <taxon>rosids</taxon>
        <taxon>fabids</taxon>
        <taxon>Rosales</taxon>
        <taxon>Rhamnaceae</taxon>
        <taxon>rhamnoid group</taxon>
        <taxon>Rhamneae</taxon>
        <taxon>Rhamnella</taxon>
    </lineage>
</organism>
<evidence type="ECO:0000313" key="16">
    <source>
        <dbReference type="Proteomes" id="UP000796880"/>
    </source>
</evidence>
<dbReference type="OrthoDB" id="4062651at2759"/>
<evidence type="ECO:0000256" key="1">
    <source>
        <dbReference type="ARBA" id="ARBA00004479"/>
    </source>
</evidence>
<evidence type="ECO:0000313" key="15">
    <source>
        <dbReference type="EMBL" id="KAF3446170.1"/>
    </source>
</evidence>
<comment type="similarity">
    <text evidence="2">Belongs to the leguminous lectin family.</text>
</comment>
<dbReference type="Pfam" id="PF00139">
    <property type="entry name" value="Lectin_legB"/>
    <property type="match status" value="1"/>
</dbReference>
<evidence type="ECO:0000256" key="4">
    <source>
        <dbReference type="ARBA" id="ARBA00010217"/>
    </source>
</evidence>
<keyword evidence="7" id="KW-0430">Lectin</keyword>
<keyword evidence="11 13" id="KW-0472">Membrane</keyword>
<dbReference type="GO" id="GO:0016020">
    <property type="term" value="C:membrane"/>
    <property type="evidence" value="ECO:0007669"/>
    <property type="project" value="UniProtKB-SubCell"/>
</dbReference>
<evidence type="ECO:0000256" key="5">
    <source>
        <dbReference type="ARBA" id="ARBA00022692"/>
    </source>
</evidence>
<name>A0A8K0H5P1_9ROSA</name>
<dbReference type="SMART" id="SM00220">
    <property type="entry name" value="S_TKc"/>
    <property type="match status" value="1"/>
</dbReference>
<feature type="transmembrane region" description="Helical" evidence="13">
    <location>
        <begin position="184"/>
        <end position="207"/>
    </location>
</feature>
<dbReference type="InterPro" id="IPR008271">
    <property type="entry name" value="Ser/Thr_kinase_AS"/>
</dbReference>
<comment type="similarity">
    <text evidence="4">In the C-terminal section; belongs to the protein kinase superfamily. Ser/Thr protein kinase family.</text>
</comment>
<evidence type="ECO:0000256" key="9">
    <source>
        <dbReference type="ARBA" id="ARBA00022840"/>
    </source>
</evidence>
<evidence type="ECO:0000259" key="14">
    <source>
        <dbReference type="PROSITE" id="PS50011"/>
    </source>
</evidence>
<keyword evidence="9" id="KW-0067">ATP-binding</keyword>
<evidence type="ECO:0000256" key="12">
    <source>
        <dbReference type="ARBA" id="ARBA00023170"/>
    </source>
</evidence>